<proteinExistence type="inferred from homology"/>
<dbReference type="PANTHER" id="PTHR30570">
    <property type="entry name" value="PERIPLASMIC PHOSPHATE BINDING COMPONENT OF PHOSPHATE ABC TRANSPORTER"/>
    <property type="match status" value="1"/>
</dbReference>
<organism evidence="6">
    <name type="scientific">uncultured Desulfovibrio sp</name>
    <dbReference type="NCBI Taxonomy" id="167968"/>
    <lineage>
        <taxon>Bacteria</taxon>
        <taxon>Pseudomonadati</taxon>
        <taxon>Thermodesulfobacteriota</taxon>
        <taxon>Desulfovibrionia</taxon>
        <taxon>Desulfovibrionales</taxon>
        <taxon>Desulfovibrionaceae</taxon>
        <taxon>Desulfovibrio</taxon>
        <taxon>environmental samples</taxon>
    </lineage>
</organism>
<comment type="function">
    <text evidence="4">Involved in the system for phosphate transport across the cytoplasmic membrane.</text>
</comment>
<dbReference type="Gene3D" id="3.40.190.10">
    <property type="entry name" value="Periplasmic binding protein-like II"/>
    <property type="match status" value="2"/>
</dbReference>
<keyword evidence="4" id="KW-0592">Phosphate transport</keyword>
<keyword evidence="3 4" id="KW-0732">Signal</keyword>
<feature type="domain" description="PBP" evidence="5">
    <location>
        <begin position="32"/>
        <end position="264"/>
    </location>
</feature>
<dbReference type="InterPro" id="IPR024370">
    <property type="entry name" value="PBP_domain"/>
</dbReference>
<dbReference type="RefSeq" id="WP_179980919.1">
    <property type="nucleotide sequence ID" value="NZ_LT608333.1"/>
</dbReference>
<dbReference type="GO" id="GO:0006817">
    <property type="term" value="P:phosphate ion transport"/>
    <property type="evidence" value="ECO:0007669"/>
    <property type="project" value="UniProtKB-UniRule"/>
</dbReference>
<dbReference type="SUPFAM" id="SSF53850">
    <property type="entry name" value="Periplasmic binding protein-like II"/>
    <property type="match status" value="1"/>
</dbReference>
<dbReference type="PANTHER" id="PTHR30570:SF1">
    <property type="entry name" value="PHOSPHATE-BINDING PROTEIN PSTS"/>
    <property type="match status" value="1"/>
</dbReference>
<reference evidence="6" key="1">
    <citation type="submission" date="2016-08" db="EMBL/GenBank/DDBJ databases">
        <authorList>
            <person name="Seilhamer J.J."/>
        </authorList>
    </citation>
    <scope>NUCLEOTIDE SEQUENCE</scope>
    <source>
        <strain evidence="6">86-1</strain>
    </source>
</reference>
<feature type="chain" id="PRO_5027164849" description="Phosphate-binding protein" evidence="4">
    <location>
        <begin position="33"/>
        <end position="282"/>
    </location>
</feature>
<protein>
    <recommendedName>
        <fullName evidence="4">Phosphate-binding protein</fullName>
    </recommendedName>
</protein>
<evidence type="ECO:0000256" key="1">
    <source>
        <dbReference type="ARBA" id="ARBA00008725"/>
    </source>
</evidence>
<dbReference type="CDD" id="cd13566">
    <property type="entry name" value="PBP2_phosphate"/>
    <property type="match status" value="1"/>
</dbReference>
<dbReference type="Pfam" id="PF12849">
    <property type="entry name" value="PBP_like_2"/>
    <property type="match status" value="1"/>
</dbReference>
<sequence>MSFDFKSRMTRSSGKLLAAALTVLCLGAPAMAAQQVVINGSTTVLPVVQKAGEAFMASHPGTELSISGGGSGNGLKALLEKQCDIAMSSRDIKDKEVEAAAKNGVTPLRTPIAIDAIVPVVNPANKVAALTVEQLRDIFAGKITNWKDLGGEDAQIVAVSRDTSSGTFESWEELVMKKERVSPKALMQASNGAVVQTVSKNKNAIGYVGLGYVDKSTKGLKVNNVSANAETAVSKQWPIARELYIFTNGAPKGVAKEFVDYLLAPDKGQKDVREVGYVPLSK</sequence>
<dbReference type="InterPro" id="IPR050811">
    <property type="entry name" value="Phosphate_ABC_transporter"/>
</dbReference>
<comment type="similarity">
    <text evidence="1 4">Belongs to the PstS family.</text>
</comment>
<evidence type="ECO:0000259" key="5">
    <source>
        <dbReference type="Pfam" id="PF12849"/>
    </source>
</evidence>
<evidence type="ECO:0000256" key="4">
    <source>
        <dbReference type="RuleBase" id="RU367119"/>
    </source>
</evidence>
<evidence type="ECO:0000256" key="3">
    <source>
        <dbReference type="ARBA" id="ARBA00022729"/>
    </source>
</evidence>
<dbReference type="GO" id="GO:0042301">
    <property type="term" value="F:phosphate ion binding"/>
    <property type="evidence" value="ECO:0007669"/>
    <property type="project" value="UniProtKB-UniRule"/>
</dbReference>
<feature type="signal peptide" evidence="4">
    <location>
        <begin position="1"/>
        <end position="32"/>
    </location>
</feature>
<keyword evidence="2 4" id="KW-0813">Transport</keyword>
<evidence type="ECO:0000256" key="2">
    <source>
        <dbReference type="ARBA" id="ARBA00022448"/>
    </source>
</evidence>
<evidence type="ECO:0000313" key="6">
    <source>
        <dbReference type="EMBL" id="SCM73906.1"/>
    </source>
</evidence>
<dbReference type="EMBL" id="FMJC01000002">
    <property type="protein sequence ID" value="SCM73906.1"/>
    <property type="molecule type" value="Genomic_DNA"/>
</dbReference>
<name>A0A212L8N9_9BACT</name>
<dbReference type="AlphaFoldDB" id="A0A212L8N9"/>
<dbReference type="InterPro" id="IPR011862">
    <property type="entry name" value="Phos-bd"/>
</dbReference>
<accession>A0A212L8N9</accession>
<dbReference type="NCBIfam" id="TIGR02136">
    <property type="entry name" value="ptsS_2"/>
    <property type="match status" value="1"/>
</dbReference>
<gene>
    <name evidence="6" type="ORF">KL86DES1_21613</name>
</gene>